<comment type="caution">
    <text evidence="2">The sequence shown here is derived from an EMBL/GenBank/DDBJ whole genome shotgun (WGS) entry which is preliminary data.</text>
</comment>
<reference evidence="2" key="2">
    <citation type="submission" date="2021-12" db="EMBL/GenBank/DDBJ databases">
        <title>Resequencing data analysis of finger millet.</title>
        <authorList>
            <person name="Hatakeyama M."/>
            <person name="Aluri S."/>
            <person name="Balachadran M.T."/>
            <person name="Sivarajan S.R."/>
            <person name="Poveda L."/>
            <person name="Shimizu-Inatsugi R."/>
            <person name="Schlapbach R."/>
            <person name="Sreeman S.M."/>
            <person name="Shimizu K.K."/>
        </authorList>
    </citation>
    <scope>NUCLEOTIDE SEQUENCE</scope>
</reference>
<dbReference type="AlphaFoldDB" id="A0AAV5FE57"/>
<protein>
    <submittedName>
        <fullName evidence="2">Uncharacterized protein</fullName>
    </submittedName>
</protein>
<organism evidence="2 3">
    <name type="scientific">Eleusine coracana subsp. coracana</name>
    <dbReference type="NCBI Taxonomy" id="191504"/>
    <lineage>
        <taxon>Eukaryota</taxon>
        <taxon>Viridiplantae</taxon>
        <taxon>Streptophyta</taxon>
        <taxon>Embryophyta</taxon>
        <taxon>Tracheophyta</taxon>
        <taxon>Spermatophyta</taxon>
        <taxon>Magnoliopsida</taxon>
        <taxon>Liliopsida</taxon>
        <taxon>Poales</taxon>
        <taxon>Poaceae</taxon>
        <taxon>PACMAD clade</taxon>
        <taxon>Chloridoideae</taxon>
        <taxon>Cynodonteae</taxon>
        <taxon>Eleusininae</taxon>
        <taxon>Eleusine</taxon>
    </lineage>
</organism>
<dbReference type="EMBL" id="BQKI01000084">
    <property type="protein sequence ID" value="GJN33094.1"/>
    <property type="molecule type" value="Genomic_DNA"/>
</dbReference>
<dbReference type="Proteomes" id="UP001054889">
    <property type="component" value="Unassembled WGS sequence"/>
</dbReference>
<feature type="region of interest" description="Disordered" evidence="1">
    <location>
        <begin position="33"/>
        <end position="76"/>
    </location>
</feature>
<reference evidence="2" key="1">
    <citation type="journal article" date="2018" name="DNA Res.">
        <title>Multiple hybrid de novo genome assembly of finger millet, an orphan allotetraploid crop.</title>
        <authorList>
            <person name="Hatakeyama M."/>
            <person name="Aluri S."/>
            <person name="Balachadran M.T."/>
            <person name="Sivarajan S.R."/>
            <person name="Patrignani A."/>
            <person name="Gruter S."/>
            <person name="Poveda L."/>
            <person name="Shimizu-Inatsugi R."/>
            <person name="Baeten J."/>
            <person name="Francoijs K.J."/>
            <person name="Nataraja K.N."/>
            <person name="Reddy Y.A.N."/>
            <person name="Phadnis S."/>
            <person name="Ravikumar R.L."/>
            <person name="Schlapbach R."/>
            <person name="Sreeman S.M."/>
            <person name="Shimizu K.K."/>
        </authorList>
    </citation>
    <scope>NUCLEOTIDE SEQUENCE</scope>
</reference>
<feature type="compositionally biased region" description="Basic residues" evidence="1">
    <location>
        <begin position="37"/>
        <end position="46"/>
    </location>
</feature>
<sequence>MGVVRLLYLDSLVAHRIGAAAAADVNIRGAGAARHAAPPRRGHQQRRGLAGSPARVAVAAPPPTPHSTRPVLTRCPPTTARGPVLSQDDLALVVATDVVKGYTFGCLQRATGTAALPQGLLSFLAQNKDTCRCIGARLAYCSSSLHGGSVIRAPDSSLSTRAVMIPRARQINDPAWRWRDDDGGRRQHAAARIIDGTGSSDFRHLDIRSTSVKINRPCESDGRGCGVPCTLKLDHGSRRRLGRHLQLGPHAESETRQKQLTANRREFGQAKQLRKLIFIPFFKNPNATLRSSKN</sequence>
<gene>
    <name evidence="2" type="primary">gb21658</name>
    <name evidence="2" type="ORF">PR202_gb21658</name>
</gene>
<name>A0AAV5FE57_ELECO</name>
<evidence type="ECO:0000313" key="3">
    <source>
        <dbReference type="Proteomes" id="UP001054889"/>
    </source>
</evidence>
<keyword evidence="3" id="KW-1185">Reference proteome</keyword>
<evidence type="ECO:0000313" key="2">
    <source>
        <dbReference type="EMBL" id="GJN33094.1"/>
    </source>
</evidence>
<evidence type="ECO:0000256" key="1">
    <source>
        <dbReference type="SAM" id="MobiDB-lite"/>
    </source>
</evidence>
<feature type="compositionally biased region" description="Low complexity" evidence="1">
    <location>
        <begin position="50"/>
        <end position="59"/>
    </location>
</feature>
<proteinExistence type="predicted"/>
<accession>A0AAV5FE57</accession>